<dbReference type="EMBL" id="FLRJ01000648">
    <property type="protein sequence ID" value="SBT74135.1"/>
    <property type="molecule type" value="Genomic_DNA"/>
</dbReference>
<evidence type="ECO:0000256" key="1">
    <source>
        <dbReference type="SAM" id="Phobius"/>
    </source>
</evidence>
<dbReference type="VEuPathDB" id="PlasmoDB:POWCR01_000174100"/>
<evidence type="ECO:0000313" key="3">
    <source>
        <dbReference type="Proteomes" id="UP000243200"/>
    </source>
</evidence>
<gene>
    <name evidence="2" type="primary">PowCR01_000174100</name>
    <name evidence="2" type="ORF">POWCR01_000174100</name>
</gene>
<dbReference type="Proteomes" id="UP000243200">
    <property type="component" value="Unassembled WGS sequence"/>
</dbReference>
<keyword evidence="1" id="KW-1133">Transmembrane helix</keyword>
<evidence type="ECO:0000313" key="2">
    <source>
        <dbReference type="EMBL" id="SBT74135.1"/>
    </source>
</evidence>
<dbReference type="AlphaFoldDB" id="A0A1C3KJT3"/>
<dbReference type="Pfam" id="PF05795">
    <property type="entry name" value="Plasmodium_Vir"/>
    <property type="match status" value="1"/>
</dbReference>
<organism evidence="2 3">
    <name type="scientific">Plasmodium ovale</name>
    <name type="common">malaria parasite P. ovale</name>
    <dbReference type="NCBI Taxonomy" id="36330"/>
    <lineage>
        <taxon>Eukaryota</taxon>
        <taxon>Sar</taxon>
        <taxon>Alveolata</taxon>
        <taxon>Apicomplexa</taxon>
        <taxon>Aconoidasida</taxon>
        <taxon>Haemosporida</taxon>
        <taxon>Plasmodiidae</taxon>
        <taxon>Plasmodium</taxon>
        <taxon>Plasmodium (Plasmodium)</taxon>
    </lineage>
</organism>
<accession>A0A1C3KJT3</accession>
<dbReference type="InterPro" id="IPR008780">
    <property type="entry name" value="Plasmodium_Vir"/>
</dbReference>
<reference evidence="2 3" key="1">
    <citation type="submission" date="2016-06" db="EMBL/GenBank/DDBJ databases">
        <authorList>
            <consortium name="Pathogen Informatics"/>
        </authorList>
    </citation>
    <scope>NUCLEOTIDE SEQUENCE [LARGE SCALE GENOMIC DNA]</scope>
</reference>
<feature type="transmembrane region" description="Helical" evidence="1">
    <location>
        <begin position="236"/>
        <end position="257"/>
    </location>
</feature>
<protein>
    <submittedName>
        <fullName evidence="2">Plasmodium vivax Vir protein, putative</fullName>
    </submittedName>
</protein>
<keyword evidence="1" id="KW-0812">Transmembrane</keyword>
<keyword evidence="1" id="KW-0472">Membrane</keyword>
<sequence length="315" mass="37118">MGKGITINDLPSKKFNNLWEEGICYEEVNKIITEGKPPGDATKWISNFKTKLKSYLVTHVDELKDQNPKKRCRDLYYVIYDILHKIKKLSGYDESYSPIQNAIQEHIKTSAQYSGYSDCVDYTFEEDVDYVKDNIENKKKIDDLGEDVNYVSEKIDQINRSPECNEIKLKLETECSTLKEIYKADFSQYLNILQYYNETNFDNFDSTIAKITCSTIGNVKKEHLQDTDGSFSFSTLHIFMVLIFSFIGILLTFFSLYKITPFRTWFDTKIRKKIKILNRLNYKATKDILDETHEYLQINSHNDRYNIKYNSTWDF</sequence>
<proteinExistence type="predicted"/>
<dbReference type="VEuPathDB" id="PlasmoDB:PocGH01_00133500"/>
<name>A0A1C3KJT3_PLAOA</name>